<dbReference type="InterPro" id="IPR029479">
    <property type="entry name" value="Nitroreductase"/>
</dbReference>
<dbReference type="Proteomes" id="UP000199377">
    <property type="component" value="Unassembled WGS sequence"/>
</dbReference>
<dbReference type="AlphaFoldDB" id="A0A1I3EA34"/>
<dbReference type="Gene3D" id="3.40.109.10">
    <property type="entry name" value="NADH Oxidase"/>
    <property type="match status" value="1"/>
</dbReference>
<organism evidence="6 7">
    <name type="scientific">Albimonas pacifica</name>
    <dbReference type="NCBI Taxonomy" id="1114924"/>
    <lineage>
        <taxon>Bacteria</taxon>
        <taxon>Pseudomonadati</taxon>
        <taxon>Pseudomonadota</taxon>
        <taxon>Alphaproteobacteria</taxon>
        <taxon>Rhodobacterales</taxon>
        <taxon>Paracoccaceae</taxon>
        <taxon>Albimonas</taxon>
    </lineage>
</organism>
<feature type="region of interest" description="Disordered" evidence="4">
    <location>
        <begin position="83"/>
        <end position="105"/>
    </location>
</feature>
<evidence type="ECO:0000256" key="4">
    <source>
        <dbReference type="SAM" id="MobiDB-lite"/>
    </source>
</evidence>
<evidence type="ECO:0000313" key="7">
    <source>
        <dbReference type="Proteomes" id="UP000199377"/>
    </source>
</evidence>
<dbReference type="EMBL" id="FOQH01000003">
    <property type="protein sequence ID" value="SFH95768.1"/>
    <property type="molecule type" value="Genomic_DNA"/>
</dbReference>
<evidence type="ECO:0000256" key="2">
    <source>
        <dbReference type="ARBA" id="ARBA00022643"/>
    </source>
</evidence>
<dbReference type="PANTHER" id="PTHR23026">
    <property type="entry name" value="NADPH NITROREDUCTASE"/>
    <property type="match status" value="1"/>
</dbReference>
<dbReference type="STRING" id="1114924.SAMN05216258_103260"/>
<dbReference type="GO" id="GO:0016491">
    <property type="term" value="F:oxidoreductase activity"/>
    <property type="evidence" value="ECO:0007669"/>
    <property type="project" value="UniProtKB-KW"/>
</dbReference>
<dbReference type="SUPFAM" id="SSF55469">
    <property type="entry name" value="FMN-dependent nitroreductase-like"/>
    <property type="match status" value="1"/>
</dbReference>
<name>A0A1I3EA34_9RHOB</name>
<evidence type="ECO:0000256" key="1">
    <source>
        <dbReference type="ARBA" id="ARBA00022630"/>
    </source>
</evidence>
<gene>
    <name evidence="6" type="ORF">SAMN05216258_103260</name>
</gene>
<keyword evidence="7" id="KW-1185">Reference proteome</keyword>
<feature type="domain" description="Nitroreductase" evidence="5">
    <location>
        <begin position="22"/>
        <end position="212"/>
    </location>
</feature>
<evidence type="ECO:0000259" key="5">
    <source>
        <dbReference type="Pfam" id="PF00881"/>
    </source>
</evidence>
<keyword evidence="2" id="KW-0288">FMN</keyword>
<feature type="region of interest" description="Disordered" evidence="4">
    <location>
        <begin position="215"/>
        <end position="246"/>
    </location>
</feature>
<keyword evidence="1" id="KW-0285">Flavoprotein</keyword>
<dbReference type="InterPro" id="IPR000415">
    <property type="entry name" value="Nitroreductase-like"/>
</dbReference>
<dbReference type="CDD" id="cd02136">
    <property type="entry name" value="PnbA_NfnB-like"/>
    <property type="match status" value="1"/>
</dbReference>
<proteinExistence type="predicted"/>
<keyword evidence="3" id="KW-0560">Oxidoreductase</keyword>
<dbReference type="InterPro" id="IPR050627">
    <property type="entry name" value="Nitroreductase/BluB"/>
</dbReference>
<evidence type="ECO:0000256" key="3">
    <source>
        <dbReference type="ARBA" id="ARBA00023002"/>
    </source>
</evidence>
<dbReference type="PANTHER" id="PTHR23026:SF90">
    <property type="entry name" value="IODOTYROSINE DEIODINASE 1"/>
    <property type="match status" value="1"/>
</dbReference>
<reference evidence="6 7" key="1">
    <citation type="submission" date="2016-10" db="EMBL/GenBank/DDBJ databases">
        <authorList>
            <person name="de Groot N.N."/>
        </authorList>
    </citation>
    <scope>NUCLEOTIDE SEQUENCE [LARGE SCALE GENOMIC DNA]</scope>
    <source>
        <strain evidence="6 7">CGMCC 1.11030</strain>
    </source>
</reference>
<feature type="compositionally biased region" description="Basic and acidic residues" evidence="4">
    <location>
        <begin position="215"/>
        <end position="229"/>
    </location>
</feature>
<feature type="compositionally biased region" description="Pro residues" evidence="4">
    <location>
        <begin position="89"/>
        <end position="102"/>
    </location>
</feature>
<protein>
    <submittedName>
        <fullName evidence="6">Nitroreductase</fullName>
    </submittedName>
</protein>
<feature type="compositionally biased region" description="Pro residues" evidence="4">
    <location>
        <begin position="236"/>
        <end position="246"/>
    </location>
</feature>
<dbReference type="Pfam" id="PF00881">
    <property type="entry name" value="Nitroreductase"/>
    <property type="match status" value="1"/>
</dbReference>
<evidence type="ECO:0000313" key="6">
    <source>
        <dbReference type="EMBL" id="SFH95768.1"/>
    </source>
</evidence>
<sequence>MDDAVSAAAAGSAATSVSAVVDRRRSIRAFLDAPVERALVEDLVRRAARAPSGSNVQPWAVRIVDGERMAALRAMMRGLRAAQPGGEPLDPPYQPPGGPPPDWTRRRVRNGEILYGALGIDRTDAAARAAWNEENFQFFGAPVGVFLLMPREAVAWQWMDLGIYLQTLLLLIEEAGLGSCPQADWAMHGEAVARFLGVDPALRLPVGVALGHPDRDAPVNRIRTERDDPLAGDPTASPPPPGAFPC</sequence>
<accession>A0A1I3EA34</accession>